<protein>
    <submittedName>
        <fullName evidence="1">Uncharacterized protein</fullName>
    </submittedName>
</protein>
<organism evidence="2">
    <name type="scientific">Serpula lacrymans var. lacrymans (strain S7.9)</name>
    <name type="common">Dry rot fungus</name>
    <dbReference type="NCBI Taxonomy" id="578457"/>
    <lineage>
        <taxon>Eukaryota</taxon>
        <taxon>Fungi</taxon>
        <taxon>Dikarya</taxon>
        <taxon>Basidiomycota</taxon>
        <taxon>Agaricomycotina</taxon>
        <taxon>Agaricomycetes</taxon>
        <taxon>Agaricomycetidae</taxon>
        <taxon>Boletales</taxon>
        <taxon>Coniophorineae</taxon>
        <taxon>Serpulaceae</taxon>
        <taxon>Serpula</taxon>
    </lineage>
</organism>
<evidence type="ECO:0000313" key="1">
    <source>
        <dbReference type="EMBL" id="EGO20119.1"/>
    </source>
</evidence>
<name>F8P8Z0_SERL9</name>
<proteinExistence type="predicted"/>
<dbReference type="RefSeq" id="XP_007322864.1">
    <property type="nucleotide sequence ID" value="XM_007322802.1"/>
</dbReference>
<accession>F8P8Z0</accession>
<gene>
    <name evidence="1" type="ORF">SERLADRAFT_477414</name>
</gene>
<dbReference type="HOGENOM" id="CLU_2543998_0_0_1"/>
<dbReference type="AlphaFoldDB" id="F8P8Z0"/>
<sequence length="83" mass="9469">MKFRHTSSMCSTCGSINIREIVHVDVTCTSALIVAHLHVDDEGSASYYNEYLYSVKAGEFYADVIEDLIVTTRRLWALWIVPR</sequence>
<reference evidence="2" key="1">
    <citation type="journal article" date="2011" name="Science">
        <title>The plant cell wall-decomposing machinery underlies the functional diversity of forest fungi.</title>
        <authorList>
            <person name="Eastwood D.C."/>
            <person name="Floudas D."/>
            <person name="Binder M."/>
            <person name="Majcherczyk A."/>
            <person name="Schneider P."/>
            <person name="Aerts A."/>
            <person name="Asiegbu F.O."/>
            <person name="Baker S.E."/>
            <person name="Barry K."/>
            <person name="Bendiksby M."/>
            <person name="Blumentritt M."/>
            <person name="Coutinho P.M."/>
            <person name="Cullen D."/>
            <person name="de Vries R.P."/>
            <person name="Gathman A."/>
            <person name="Goodell B."/>
            <person name="Henrissat B."/>
            <person name="Ihrmark K."/>
            <person name="Kauserud H."/>
            <person name="Kohler A."/>
            <person name="LaButti K."/>
            <person name="Lapidus A."/>
            <person name="Lavin J.L."/>
            <person name="Lee Y.-H."/>
            <person name="Lindquist E."/>
            <person name="Lilly W."/>
            <person name="Lucas S."/>
            <person name="Morin E."/>
            <person name="Murat C."/>
            <person name="Oguiza J.A."/>
            <person name="Park J."/>
            <person name="Pisabarro A.G."/>
            <person name="Riley R."/>
            <person name="Rosling A."/>
            <person name="Salamov A."/>
            <person name="Schmidt O."/>
            <person name="Schmutz J."/>
            <person name="Skrede I."/>
            <person name="Stenlid J."/>
            <person name="Wiebenga A."/>
            <person name="Xie X."/>
            <person name="Kuees U."/>
            <person name="Hibbett D.S."/>
            <person name="Hoffmeister D."/>
            <person name="Hoegberg N."/>
            <person name="Martin F."/>
            <person name="Grigoriev I.V."/>
            <person name="Watkinson S.C."/>
        </authorList>
    </citation>
    <scope>NUCLEOTIDE SEQUENCE [LARGE SCALE GENOMIC DNA]</scope>
    <source>
        <strain evidence="2">S7.9</strain>
    </source>
</reference>
<dbReference type="GeneID" id="18820985"/>
<dbReference type="Proteomes" id="UP000008064">
    <property type="component" value="Unassembled WGS sequence"/>
</dbReference>
<dbReference type="KEGG" id="sla:SERLADRAFT_477414"/>
<evidence type="ECO:0000313" key="2">
    <source>
        <dbReference type="Proteomes" id="UP000008064"/>
    </source>
</evidence>
<dbReference type="EMBL" id="GL945441">
    <property type="protein sequence ID" value="EGO20119.1"/>
    <property type="molecule type" value="Genomic_DNA"/>
</dbReference>